<organism evidence="7 8">
    <name type="scientific">Rhizoctonia solani</name>
    <dbReference type="NCBI Taxonomy" id="456999"/>
    <lineage>
        <taxon>Eukaryota</taxon>
        <taxon>Fungi</taxon>
        <taxon>Dikarya</taxon>
        <taxon>Basidiomycota</taxon>
        <taxon>Agaricomycotina</taxon>
        <taxon>Agaricomycetes</taxon>
        <taxon>Cantharellales</taxon>
        <taxon>Ceratobasidiaceae</taxon>
        <taxon>Rhizoctonia</taxon>
    </lineage>
</organism>
<name>A0A0K6GF45_9AGAM</name>
<evidence type="ECO:0000256" key="2">
    <source>
        <dbReference type="ARBA" id="ARBA00010790"/>
    </source>
</evidence>
<dbReference type="PANTHER" id="PTHR42784:SF1">
    <property type="entry name" value="PYRANOSE 2-OXIDASE"/>
    <property type="match status" value="1"/>
</dbReference>
<sequence>MAETRLLDDLYFIRPLLKKLEQPYYLNFDGTNSQWNIAPVKDKSNTYTIKHSNHKSALALAEGDQKAYLSVQNDEVQWEIKPSSTGYFSFTVAGKENIAVEVDVDNKDKVPLGAKQPNDTNQLWMFEKVDKLPSPPGTFTTEFFPLTARKAAEEDYDIIVVGSGVGGLVRTTQKKVLLLEREGLTFHSHCLNTARPVDLVKDRGQHNDFFFHRFWGKFDIVKCCDKCADRCGGKNFDWCCNESSPKCCDECCNKPATGWNGGPMYNLGGRSAAWGLFIPRIHDRTLEKHFPKVIKDELLATYYSKAERLMNLSLPRTEKMHRHVIDRLNADGLAAVPNSRVQWNWARIASEFQPENNYNFAQGAYSSIDKILEIALGKENEGVGRTKADPNVQIALNSEVQSLIMDWSKTPPIAIGVNVRTLEGDCVPIYLKDGGNVVLSAGSVDSAAILLRSGGDDWRKKIQDHRALQVTDHDIYIYGSSFRYTKPMDRELYGPMKLQSYLNMNDEPTGPVGLANMSIDSSSFLPRGVAEDSKIPNFIMAFIRECKLHNKNTIEIDSTTFKPQVTIRRGERATEKELDIMVKLTCSAMDTIKRALGATFVKDPPTSETLYLAPLGVVAHELGTLPMKDPGSEDSRACLDDDLKIVGDICNGVYVCDLACFPFSPEVNPTLTLAALAIRLSRTLVDRTRVTASSGKVCVVNHSGATVRIRVSNLAQKEIQAWRCDHATCPCTPPAPWVYGLPTAEQRRYKYEQF</sequence>
<accession>A0A0K6GF45</accession>
<dbReference type="SUPFAM" id="SSF51905">
    <property type="entry name" value="FAD/NAD(P)-binding domain"/>
    <property type="match status" value="1"/>
</dbReference>
<dbReference type="EMBL" id="CYGV01001745">
    <property type="protein sequence ID" value="CUA76984.1"/>
    <property type="molecule type" value="Genomic_DNA"/>
</dbReference>
<dbReference type="InterPro" id="IPR036188">
    <property type="entry name" value="FAD/NAD-bd_sf"/>
</dbReference>
<dbReference type="Pfam" id="PF05199">
    <property type="entry name" value="GMC_oxred_C"/>
    <property type="match status" value="1"/>
</dbReference>
<evidence type="ECO:0000313" key="8">
    <source>
        <dbReference type="Proteomes" id="UP000044841"/>
    </source>
</evidence>
<feature type="domain" description="Glucose-methanol-choline oxidoreductase C-terminal" evidence="6">
    <location>
        <begin position="551"/>
        <end position="677"/>
    </location>
</feature>
<evidence type="ECO:0000256" key="1">
    <source>
        <dbReference type="ARBA" id="ARBA00001974"/>
    </source>
</evidence>
<dbReference type="Gene3D" id="3.50.50.60">
    <property type="entry name" value="FAD/NAD(P)-binding domain"/>
    <property type="match status" value="2"/>
</dbReference>
<proteinExistence type="inferred from homology"/>
<dbReference type="InterPro" id="IPR051473">
    <property type="entry name" value="P2Ox-like"/>
</dbReference>
<comment type="cofactor">
    <cofactor evidence="1">
        <name>FAD</name>
        <dbReference type="ChEBI" id="CHEBI:57692"/>
    </cofactor>
</comment>
<reference evidence="7 8" key="1">
    <citation type="submission" date="2015-07" db="EMBL/GenBank/DDBJ databases">
        <authorList>
            <person name="Noorani M."/>
        </authorList>
    </citation>
    <scope>NUCLEOTIDE SEQUENCE [LARGE SCALE GENOMIC DNA]</scope>
    <source>
        <strain evidence="7">BBA 69670</strain>
    </source>
</reference>
<dbReference type="Gene3D" id="2.80.10.50">
    <property type="match status" value="1"/>
</dbReference>
<evidence type="ECO:0000256" key="4">
    <source>
        <dbReference type="ARBA" id="ARBA00022827"/>
    </source>
</evidence>
<comment type="similarity">
    <text evidence="2">Belongs to the GMC oxidoreductase family.</text>
</comment>
<dbReference type="Proteomes" id="UP000044841">
    <property type="component" value="Unassembled WGS sequence"/>
</dbReference>
<evidence type="ECO:0000256" key="3">
    <source>
        <dbReference type="ARBA" id="ARBA00022630"/>
    </source>
</evidence>
<dbReference type="InterPro" id="IPR035992">
    <property type="entry name" value="Ricin_B-like_lectins"/>
</dbReference>
<gene>
    <name evidence="7" type="ORF">RSOLAG22IIIB_06431</name>
</gene>
<keyword evidence="8" id="KW-1185">Reference proteome</keyword>
<keyword evidence="4" id="KW-0274">FAD</keyword>
<protein>
    <submittedName>
        <fullName evidence="7">Coatomer subunit beta</fullName>
    </submittedName>
</protein>
<dbReference type="GO" id="GO:0016614">
    <property type="term" value="F:oxidoreductase activity, acting on CH-OH group of donors"/>
    <property type="evidence" value="ECO:0007669"/>
    <property type="project" value="InterPro"/>
</dbReference>
<dbReference type="InterPro" id="IPR007867">
    <property type="entry name" value="GMC_OxRtase_C"/>
</dbReference>
<dbReference type="SUPFAM" id="SSF50370">
    <property type="entry name" value="Ricin B-like lectins"/>
    <property type="match status" value="1"/>
</dbReference>
<dbReference type="AlphaFoldDB" id="A0A0K6GF45"/>
<keyword evidence="3" id="KW-0285">Flavoprotein</keyword>
<dbReference type="PANTHER" id="PTHR42784">
    <property type="entry name" value="PYRANOSE 2-OXIDASE"/>
    <property type="match status" value="1"/>
</dbReference>
<evidence type="ECO:0000313" key="7">
    <source>
        <dbReference type="EMBL" id="CUA76984.1"/>
    </source>
</evidence>
<evidence type="ECO:0000256" key="5">
    <source>
        <dbReference type="ARBA" id="ARBA00023002"/>
    </source>
</evidence>
<evidence type="ECO:0000259" key="6">
    <source>
        <dbReference type="Pfam" id="PF05199"/>
    </source>
</evidence>
<keyword evidence="5" id="KW-0560">Oxidoreductase</keyword>